<organism evidence="3 4">
    <name type="scientific">Amphritea atlantica</name>
    <dbReference type="NCBI Taxonomy" id="355243"/>
    <lineage>
        <taxon>Bacteria</taxon>
        <taxon>Pseudomonadati</taxon>
        <taxon>Pseudomonadota</taxon>
        <taxon>Gammaproteobacteria</taxon>
        <taxon>Oceanospirillales</taxon>
        <taxon>Oceanospirillaceae</taxon>
        <taxon>Amphritea</taxon>
    </lineage>
</organism>
<protein>
    <submittedName>
        <fullName evidence="3">Quinohemoprotein amine dehydrogenase, gamma subunit</fullName>
    </submittedName>
</protein>
<gene>
    <name evidence="3" type="ORF">SAMN03080615_00159</name>
</gene>
<feature type="region of interest" description="Disordered" evidence="1">
    <location>
        <begin position="1"/>
        <end position="20"/>
    </location>
</feature>
<dbReference type="InterPro" id="IPR047830">
    <property type="entry name" value="QHNDH_gamma"/>
</dbReference>
<feature type="compositionally biased region" description="Basic residues" evidence="1">
    <location>
        <begin position="1"/>
        <end position="11"/>
    </location>
</feature>
<dbReference type="Gene3D" id="4.10.940.10">
    <property type="entry name" value="Quinohemoprotein amine dehydrogenase, gamma subunit structural domain"/>
    <property type="match status" value="1"/>
</dbReference>
<dbReference type="STRING" id="355243.SAMN03080615_00159"/>
<dbReference type="RefSeq" id="WP_091352656.1">
    <property type="nucleotide sequence ID" value="NZ_AP025284.1"/>
</dbReference>
<dbReference type="GO" id="GO:0016638">
    <property type="term" value="F:oxidoreductase activity, acting on the CH-NH2 group of donors"/>
    <property type="evidence" value="ECO:0007669"/>
    <property type="project" value="InterPro"/>
</dbReference>
<evidence type="ECO:0000256" key="1">
    <source>
        <dbReference type="SAM" id="MobiDB-lite"/>
    </source>
</evidence>
<proteinExistence type="predicted"/>
<dbReference type="InterPro" id="IPR036487">
    <property type="entry name" value="QH-AmDH_gsu_sf"/>
</dbReference>
<sequence>MKHLKSFNKKAKMLDQTTSPDQVEEVVAMQTIVGCTSTNDPGWEVDPFGGLGSLCQPMESDLYGCADACWWPAQVPDTMSNYPEWSQDVSKANEDWRKLDGIFPEEQK</sequence>
<evidence type="ECO:0000259" key="2">
    <source>
        <dbReference type="Pfam" id="PF08992"/>
    </source>
</evidence>
<dbReference type="NCBIfam" id="NF037958">
    <property type="entry name" value="QH_gamma"/>
    <property type="match status" value="1"/>
</dbReference>
<feature type="domain" description="Quinohemoprotein amine dehydrogenase gamma subunit structural" evidence="2">
    <location>
        <begin position="32"/>
        <end position="105"/>
    </location>
</feature>
<evidence type="ECO:0000313" key="4">
    <source>
        <dbReference type="Proteomes" id="UP000198749"/>
    </source>
</evidence>
<dbReference type="SUPFAM" id="SSF69131">
    <property type="entry name" value="Quinohemoprotein amine dehydrogenase C chain"/>
    <property type="match status" value="1"/>
</dbReference>
<dbReference type="Pfam" id="PF08992">
    <property type="entry name" value="QH-AmDH_gamma"/>
    <property type="match status" value="1"/>
</dbReference>
<dbReference type="Proteomes" id="UP000198749">
    <property type="component" value="Unassembled WGS sequence"/>
</dbReference>
<reference evidence="4" key="1">
    <citation type="submission" date="2016-10" db="EMBL/GenBank/DDBJ databases">
        <authorList>
            <person name="Varghese N."/>
            <person name="Submissions S."/>
        </authorList>
    </citation>
    <scope>NUCLEOTIDE SEQUENCE [LARGE SCALE GENOMIC DNA]</scope>
    <source>
        <strain evidence="4">DSM 18887</strain>
    </source>
</reference>
<dbReference type="OrthoDB" id="5344384at2"/>
<dbReference type="AlphaFoldDB" id="A0A1H9CVD5"/>
<dbReference type="EMBL" id="FOGB01000001">
    <property type="protein sequence ID" value="SEQ04538.1"/>
    <property type="molecule type" value="Genomic_DNA"/>
</dbReference>
<keyword evidence="4" id="KW-1185">Reference proteome</keyword>
<accession>A0A1H9CVD5</accession>
<dbReference type="InterPro" id="IPR015084">
    <property type="entry name" value="QH-AmDH_gsu_dom"/>
</dbReference>
<evidence type="ECO:0000313" key="3">
    <source>
        <dbReference type="EMBL" id="SEQ04538.1"/>
    </source>
</evidence>
<name>A0A1H9CVD5_9GAMM</name>